<keyword evidence="3" id="KW-1185">Reference proteome</keyword>
<name>C2KX34_9FIRM</name>
<gene>
    <name evidence="2" type="ORF">HMPREF6123_1053</name>
</gene>
<dbReference type="Gene3D" id="2.10.270.10">
    <property type="entry name" value="Cholin Binding"/>
    <property type="match status" value="1"/>
</dbReference>
<dbReference type="AlphaFoldDB" id="C2KX34"/>
<dbReference type="InParanoid" id="C2KX34"/>
<proteinExistence type="predicted"/>
<dbReference type="Proteomes" id="UP000004121">
    <property type="component" value="Unassembled WGS sequence"/>
</dbReference>
<dbReference type="SUPFAM" id="SSF69360">
    <property type="entry name" value="Cell wall binding repeat"/>
    <property type="match status" value="1"/>
</dbReference>
<dbReference type="eggNOG" id="COG5263">
    <property type="taxonomic scope" value="Bacteria"/>
</dbReference>
<feature type="region of interest" description="Disordered" evidence="1">
    <location>
        <begin position="652"/>
        <end position="675"/>
    </location>
</feature>
<sequence>MTFTNKNIQKRKTNFPIFSNEGGNMVRKGFKNLAIGMAACMMLSQSFPALAVGNTEGHWQKEEGAWTFINPQGEKQKGWIVSEGAWYLLKEDSGTLQSGWWKSPSGKWFFFHTAHDGSFGRLCTGWQWIDGYCYYFEDQDSAHLGELLTAGAKDGYSVDEDGRWVENGKPVYEQGKGLLSKEDGQQVAGVSRSIPEVLGVNRSNSGGSGRSSGGSSGRSFGSGSGSVSNSTNNQQSSTEKQKEDAEKKAREEKEKKEQEKKEQEKKEQEKKEQEEQEKKEVFSVLEREHSGLVNLGFDKYIVLSFKEGRPEDYKVEVDGTDITEALTPIDTAGKLWKWESTVVSPKNLTISKKDGGEEKEILSLNAGEAKAAPASSFESSGELSLVIKGKVTKEELNYPSVQAGRERTKESRTTFDLSEQEEKGIPITYYFKAFPVDYKGENNGKPIKYELLAETEEQKKWFEKIDSISSLSEGSIYGLGNKNASLKFTKEAVHKTRHGELGVVNIPAGQENLRSKGWYKVKIHSSYDDSTLTIPLELVSQDKLVLQQAPESSTPKQGETIRFMAEVPGRMYLSEFGEPSSKLVLKKPDGSSQNLEYLKDFYYYDGALLLYGKRKDEEGSLLTDQAGQYVLTVKLNGYGKIKQRFEVFAGEAKEEQDEKEEKARQKDGEKDRGSFDAISHATSREVLTKKKPDLSDLPKLGEGEDKYLAVSYDLLSNALLLRELGISNPDANLVAARFLRSRGDKYFLPEGGDQFYDFTGYFAAYKEKTARSIVSYSPSEYLKTAEAIRKVPSSLYRVLEDGSLSKELRTEYLTGVKPPKFTVGVAKPGEDIVLETEDREYLKEGEIKAYLDKQSFTTEINSSSMEILEEEGKLVIYPKAFKGNAEGKHTLILVRKGYQTLELPLSFEEAVEKLPEETVSASNLSS</sequence>
<organism evidence="2 3">
    <name type="scientific">Oribacterium sinus F0268</name>
    <dbReference type="NCBI Taxonomy" id="585501"/>
    <lineage>
        <taxon>Bacteria</taxon>
        <taxon>Bacillati</taxon>
        <taxon>Bacillota</taxon>
        <taxon>Clostridia</taxon>
        <taxon>Lachnospirales</taxon>
        <taxon>Lachnospiraceae</taxon>
        <taxon>Oribacterium</taxon>
    </lineage>
</organism>
<reference evidence="2 3" key="1">
    <citation type="submission" date="2009-04" db="EMBL/GenBank/DDBJ databases">
        <authorList>
            <person name="Qin X."/>
            <person name="Bachman B."/>
            <person name="Battles P."/>
            <person name="Bell A."/>
            <person name="Bess C."/>
            <person name="Bickham C."/>
            <person name="Chaboub L."/>
            <person name="Chen D."/>
            <person name="Coyle M."/>
            <person name="Deiros D.R."/>
            <person name="Dinh H."/>
            <person name="Forbes L."/>
            <person name="Fowler G."/>
            <person name="Francisco L."/>
            <person name="Fu Q."/>
            <person name="Gubbala S."/>
            <person name="Hale W."/>
            <person name="Han Y."/>
            <person name="Hemphill L."/>
            <person name="Highlander S.K."/>
            <person name="Hirani K."/>
            <person name="Hogues M."/>
            <person name="Jackson L."/>
            <person name="Jakkamsetti A."/>
            <person name="Javaid M."/>
            <person name="Jiang H."/>
            <person name="Korchina V."/>
            <person name="Kovar C."/>
            <person name="Lara F."/>
            <person name="Lee S."/>
            <person name="Mata R."/>
            <person name="Mathew T."/>
            <person name="Moen C."/>
            <person name="Morales K."/>
            <person name="Munidasa M."/>
            <person name="Nazareth L."/>
            <person name="Ngo R."/>
            <person name="Nguyen L."/>
            <person name="Okwuonu G."/>
            <person name="Ongeri F."/>
            <person name="Patil S."/>
            <person name="Petrosino J."/>
            <person name="Pham C."/>
            <person name="Pham P."/>
            <person name="Pu L.-L."/>
            <person name="Puazo M."/>
            <person name="Raj R."/>
            <person name="Reid J."/>
            <person name="Rouhana J."/>
            <person name="Saada N."/>
            <person name="Shang Y."/>
            <person name="Simmons D."/>
            <person name="Thornton R."/>
            <person name="Warren J."/>
            <person name="Weissenberger G."/>
            <person name="Zhang J."/>
            <person name="Zhang L."/>
            <person name="Zhou C."/>
            <person name="Zhu D."/>
            <person name="Muzny D."/>
            <person name="Worley K."/>
            <person name="Gibbs R."/>
        </authorList>
    </citation>
    <scope>NUCLEOTIDE SEQUENCE [LARGE SCALE GENOMIC DNA]</scope>
    <source>
        <strain evidence="2 3">F0268</strain>
    </source>
</reference>
<dbReference type="HOGENOM" id="CLU_315426_0_0_9"/>
<feature type="compositionally biased region" description="Low complexity" evidence="1">
    <location>
        <begin position="225"/>
        <end position="238"/>
    </location>
</feature>
<accession>C2KX34</accession>
<protein>
    <submittedName>
        <fullName evidence="2">Cell wall-binding repeat protein</fullName>
    </submittedName>
</protein>
<dbReference type="EMBL" id="ACKX01000101">
    <property type="protein sequence ID" value="EEJ51675.1"/>
    <property type="molecule type" value="Genomic_DNA"/>
</dbReference>
<comment type="caution">
    <text evidence="2">The sequence shown here is derived from an EMBL/GenBank/DDBJ whole genome shotgun (WGS) entry which is preliminary data.</text>
</comment>
<evidence type="ECO:0000313" key="3">
    <source>
        <dbReference type="Proteomes" id="UP000004121"/>
    </source>
</evidence>
<evidence type="ECO:0000313" key="2">
    <source>
        <dbReference type="EMBL" id="EEJ51675.1"/>
    </source>
</evidence>
<feature type="compositionally biased region" description="Basic and acidic residues" evidence="1">
    <location>
        <begin position="239"/>
        <end position="278"/>
    </location>
</feature>
<dbReference type="STRING" id="585501.HMPREF6123_1053"/>
<feature type="compositionally biased region" description="Basic and acidic residues" evidence="1">
    <location>
        <begin position="659"/>
        <end position="674"/>
    </location>
</feature>
<feature type="compositionally biased region" description="Gly residues" evidence="1">
    <location>
        <begin position="206"/>
        <end position="224"/>
    </location>
</feature>
<feature type="region of interest" description="Disordered" evidence="1">
    <location>
        <begin position="177"/>
        <end position="278"/>
    </location>
</feature>
<evidence type="ECO:0000256" key="1">
    <source>
        <dbReference type="SAM" id="MobiDB-lite"/>
    </source>
</evidence>